<sequence length="183" mass="19134">MTCHARSALVGVLTAASFVATPAAASAPSTAGPYIRTVERGNVLACAGAEGGTRVDIELYENSAFGTHVQVSVRTAGTVYARGGETDGGLFDDGTLSRRLVVEPREEATRSSQTVVVSGSYAPAGPRERIHEVYDEPFGPVVTKGWKVPLSAVVTVSALGQQVDLACDPAFAFDLRVRRPAGR</sequence>
<evidence type="ECO:0000256" key="1">
    <source>
        <dbReference type="SAM" id="SignalP"/>
    </source>
</evidence>
<gene>
    <name evidence="2" type="ORF">KYY02_24750</name>
</gene>
<reference evidence="2 3" key="1">
    <citation type="journal article" date="2021" name="Res Sq">
        <title>Streptomyces Pimoensis sp. nov., Isolated From the Taklimakan Desert in Xinjiang, China.</title>
        <authorList>
            <person name="Zhang P."/>
            <person name="Luo X."/>
            <person name="Luo X."/>
            <person name="Liu Z."/>
            <person name="Xia Z."/>
            <person name="Wan C."/>
            <person name="zhang L."/>
        </authorList>
    </citation>
    <scope>NUCLEOTIDE SEQUENCE [LARGE SCALE GENOMIC DNA]</scope>
    <source>
        <strain evidence="2 3">TRM75549</strain>
    </source>
</reference>
<keyword evidence="3" id="KW-1185">Reference proteome</keyword>
<evidence type="ECO:0000313" key="3">
    <source>
        <dbReference type="Proteomes" id="UP001567537"/>
    </source>
</evidence>
<evidence type="ECO:0000313" key="2">
    <source>
        <dbReference type="EMBL" id="MEZ3181768.1"/>
    </source>
</evidence>
<feature type="chain" id="PRO_5046515167" description="Secreted protein" evidence="1">
    <location>
        <begin position="32"/>
        <end position="183"/>
    </location>
</feature>
<feature type="signal peptide" evidence="1">
    <location>
        <begin position="1"/>
        <end position="31"/>
    </location>
</feature>
<name>A0ABV4J4P1_9ACTN</name>
<keyword evidence="1" id="KW-0732">Signal</keyword>
<proteinExistence type="predicted"/>
<organism evidence="2 3">
    <name type="scientific">Streptomyces pimonensis</name>
    <dbReference type="NCBI Taxonomy" id="2860288"/>
    <lineage>
        <taxon>Bacteria</taxon>
        <taxon>Bacillati</taxon>
        <taxon>Actinomycetota</taxon>
        <taxon>Actinomycetes</taxon>
        <taxon>Kitasatosporales</taxon>
        <taxon>Streptomycetaceae</taxon>
        <taxon>Streptomyces</taxon>
    </lineage>
</organism>
<protein>
    <recommendedName>
        <fullName evidence="4">Secreted protein</fullName>
    </recommendedName>
</protein>
<accession>A0ABV4J4P1</accession>
<dbReference type="EMBL" id="JAHWZY010000030">
    <property type="protein sequence ID" value="MEZ3181768.1"/>
    <property type="molecule type" value="Genomic_DNA"/>
</dbReference>
<dbReference type="Proteomes" id="UP001567537">
    <property type="component" value="Unassembled WGS sequence"/>
</dbReference>
<evidence type="ECO:0008006" key="4">
    <source>
        <dbReference type="Google" id="ProtNLM"/>
    </source>
</evidence>
<dbReference type="RefSeq" id="WP_371241682.1">
    <property type="nucleotide sequence ID" value="NZ_JAHWZY010000030.1"/>
</dbReference>
<comment type="caution">
    <text evidence="2">The sequence shown here is derived from an EMBL/GenBank/DDBJ whole genome shotgun (WGS) entry which is preliminary data.</text>
</comment>